<evidence type="ECO:0000313" key="7">
    <source>
        <dbReference type="EMBL" id="CAB4619260.1"/>
    </source>
</evidence>
<feature type="domain" description="Tyr recombinase" evidence="5">
    <location>
        <begin position="212"/>
        <end position="405"/>
    </location>
</feature>
<dbReference type="InterPro" id="IPR004107">
    <property type="entry name" value="Integrase_SAM-like_N"/>
</dbReference>
<accession>A0A6J6I155</accession>
<dbReference type="InterPro" id="IPR002104">
    <property type="entry name" value="Integrase_catalytic"/>
</dbReference>
<dbReference type="PANTHER" id="PTHR30349">
    <property type="entry name" value="PHAGE INTEGRASE-RELATED"/>
    <property type="match status" value="1"/>
</dbReference>
<name>A0A6J6I155_9ZZZZ</name>
<evidence type="ECO:0000256" key="2">
    <source>
        <dbReference type="ARBA" id="ARBA00022908"/>
    </source>
</evidence>
<keyword evidence="3" id="KW-0238">DNA-binding</keyword>
<dbReference type="GO" id="GO:0003677">
    <property type="term" value="F:DNA binding"/>
    <property type="evidence" value="ECO:0007669"/>
    <property type="project" value="UniProtKB-KW"/>
</dbReference>
<evidence type="ECO:0000256" key="1">
    <source>
        <dbReference type="ARBA" id="ARBA00008857"/>
    </source>
</evidence>
<reference evidence="7" key="1">
    <citation type="submission" date="2020-05" db="EMBL/GenBank/DDBJ databases">
        <authorList>
            <person name="Chiriac C."/>
            <person name="Salcher M."/>
            <person name="Ghai R."/>
            <person name="Kavagutti S V."/>
        </authorList>
    </citation>
    <scope>NUCLEOTIDE SEQUENCE</scope>
</reference>
<dbReference type="Gene3D" id="1.10.150.130">
    <property type="match status" value="1"/>
</dbReference>
<protein>
    <submittedName>
        <fullName evidence="7">Unannotated protein</fullName>
    </submittedName>
</protein>
<keyword evidence="4" id="KW-0233">DNA recombination</keyword>
<sequence>MPKQVNRIPGIKQLSTGMWQARLFHDGGEESRNFERLEDAERWKRNLKSELDRCAEGVARQKRKWVATFIDESGVYTKSFDDVDSANKWMARAELASEDGRPIDSESARVMFSDFVVEWKKGKLDISGKTLGTYNSQLKLYLLPTFGERKLTSITTSDIKKWVSSLVDDGVGPTTIRQSYRLLHQILQSALEDELLGRNPAVGIKLPKITTKPKEGLTAQELYALADECGPHRSLVIFLGTCGLRVNEALALRVEDFDLTAKFVKVAHSWTTDEFGKKLRDGNGEFVPGTTKTGEARDVPLDQNTIELITPLLEGKQGRDWVFTGSNGQALDYGFFRRKYFKPATEKLGMKNVVIHSLRHTTGSLLASLGAPIPEVSKILGHSSAKMTLDVYGHAYPAQTASWMDKLGKHIADENGLET</sequence>
<keyword evidence="2" id="KW-0229">DNA integration</keyword>
<dbReference type="AlphaFoldDB" id="A0A6J6I155"/>
<organism evidence="7">
    <name type="scientific">freshwater metagenome</name>
    <dbReference type="NCBI Taxonomy" id="449393"/>
    <lineage>
        <taxon>unclassified sequences</taxon>
        <taxon>metagenomes</taxon>
        <taxon>ecological metagenomes</taxon>
    </lineage>
</organism>
<dbReference type="InterPro" id="IPR044068">
    <property type="entry name" value="CB"/>
</dbReference>
<evidence type="ECO:0000256" key="3">
    <source>
        <dbReference type="ARBA" id="ARBA00023125"/>
    </source>
</evidence>
<dbReference type="Gene3D" id="1.10.443.10">
    <property type="entry name" value="Intergrase catalytic core"/>
    <property type="match status" value="1"/>
</dbReference>
<evidence type="ECO:0000259" key="5">
    <source>
        <dbReference type="PROSITE" id="PS51898"/>
    </source>
</evidence>
<evidence type="ECO:0000259" key="6">
    <source>
        <dbReference type="PROSITE" id="PS51900"/>
    </source>
</evidence>
<dbReference type="InterPro" id="IPR013762">
    <property type="entry name" value="Integrase-like_cat_sf"/>
</dbReference>
<feature type="domain" description="Core-binding (CB)" evidence="6">
    <location>
        <begin position="110"/>
        <end position="191"/>
    </location>
</feature>
<dbReference type="InterPro" id="IPR050090">
    <property type="entry name" value="Tyrosine_recombinase_XerCD"/>
</dbReference>
<dbReference type="CDD" id="cd01189">
    <property type="entry name" value="INT_ICEBs1_C_like"/>
    <property type="match status" value="1"/>
</dbReference>
<dbReference type="Pfam" id="PF00589">
    <property type="entry name" value="Phage_integrase"/>
    <property type="match status" value="1"/>
</dbReference>
<dbReference type="GO" id="GO:0006310">
    <property type="term" value="P:DNA recombination"/>
    <property type="evidence" value="ECO:0007669"/>
    <property type="project" value="UniProtKB-KW"/>
</dbReference>
<dbReference type="SUPFAM" id="SSF56349">
    <property type="entry name" value="DNA breaking-rejoining enzymes"/>
    <property type="match status" value="1"/>
</dbReference>
<dbReference type="InterPro" id="IPR010998">
    <property type="entry name" value="Integrase_recombinase_N"/>
</dbReference>
<dbReference type="PROSITE" id="PS51900">
    <property type="entry name" value="CB"/>
    <property type="match status" value="1"/>
</dbReference>
<dbReference type="Pfam" id="PF14659">
    <property type="entry name" value="Phage_int_SAM_3"/>
    <property type="match status" value="1"/>
</dbReference>
<dbReference type="PROSITE" id="PS51898">
    <property type="entry name" value="TYR_RECOMBINASE"/>
    <property type="match status" value="1"/>
</dbReference>
<dbReference type="GO" id="GO:0015074">
    <property type="term" value="P:DNA integration"/>
    <property type="evidence" value="ECO:0007669"/>
    <property type="project" value="UniProtKB-KW"/>
</dbReference>
<gene>
    <name evidence="7" type="ORF">UFOPK1909_00428</name>
</gene>
<comment type="similarity">
    <text evidence="1">Belongs to the 'phage' integrase family.</text>
</comment>
<proteinExistence type="inferred from homology"/>
<dbReference type="InterPro" id="IPR011010">
    <property type="entry name" value="DNA_brk_join_enz"/>
</dbReference>
<evidence type="ECO:0000256" key="4">
    <source>
        <dbReference type="ARBA" id="ARBA00023172"/>
    </source>
</evidence>
<dbReference type="PANTHER" id="PTHR30349:SF64">
    <property type="entry name" value="PROPHAGE INTEGRASE INTD-RELATED"/>
    <property type="match status" value="1"/>
</dbReference>
<dbReference type="EMBL" id="CAEZVD010000028">
    <property type="protein sequence ID" value="CAB4619260.1"/>
    <property type="molecule type" value="Genomic_DNA"/>
</dbReference>